<keyword evidence="2" id="KW-1185">Reference proteome</keyword>
<protein>
    <submittedName>
        <fullName evidence="1">Uncharacterized protein</fullName>
    </submittedName>
</protein>
<dbReference type="EMBL" id="SPLM01000109">
    <property type="protein sequence ID" value="TMW59897.1"/>
    <property type="molecule type" value="Genomic_DNA"/>
</dbReference>
<accession>A0A8K1FHM1</accession>
<gene>
    <name evidence="1" type="ORF">Poli38472_004966</name>
</gene>
<organism evidence="1 2">
    <name type="scientific">Pythium oligandrum</name>
    <name type="common">Mycoparasitic fungus</name>
    <dbReference type="NCBI Taxonomy" id="41045"/>
    <lineage>
        <taxon>Eukaryota</taxon>
        <taxon>Sar</taxon>
        <taxon>Stramenopiles</taxon>
        <taxon>Oomycota</taxon>
        <taxon>Peronosporomycetes</taxon>
        <taxon>Pythiales</taxon>
        <taxon>Pythiaceae</taxon>
        <taxon>Pythium</taxon>
    </lineage>
</organism>
<sequence>MDAHEDAMLDSFLALLEQDIHNSNASDTSETVKTTKRSATTSGLKGQVGELRDVVANLEGQLKTLRAQCGPNDPGHHRLELLLGADAEMQSRKRQRATSASVWKDVATRQYQQQQELAVRNCRLQRAVQTNERVISDVEKLLRRGQRVMAGVAPTTEYHTFSPGSIRPGVAECLVRRGIRSFNQLQEAERTQQLRFAQTEFDHVIVSSVQKHQQTRTKSVVVTVEGSFFVPVGHHDVADEVWRHFGGHNQRIKSVVDPQTEHFTAEELVQSVQMTLELPQGGAQFTTVFFPHRYDLGERQVFMLHGENCRLATDDRRFQLVSTETDKWFVMSQLDDDVDGTQVSYNDVVTVTVEAKTSHTAMQQIVDFVVQCSHVDRRQLQQEIDNLIP</sequence>
<reference evidence="1" key="1">
    <citation type="submission" date="2019-03" db="EMBL/GenBank/DDBJ databases">
        <title>Long read genome sequence of the mycoparasitic Pythium oligandrum ATCC 38472 isolated from sugarbeet rhizosphere.</title>
        <authorList>
            <person name="Gaulin E."/>
        </authorList>
    </citation>
    <scope>NUCLEOTIDE SEQUENCE</scope>
    <source>
        <strain evidence="1">ATCC 38472_TT</strain>
    </source>
</reference>
<name>A0A8K1FHM1_PYTOL</name>
<evidence type="ECO:0000313" key="2">
    <source>
        <dbReference type="Proteomes" id="UP000794436"/>
    </source>
</evidence>
<dbReference type="AlphaFoldDB" id="A0A8K1FHM1"/>
<comment type="caution">
    <text evidence="1">The sequence shown here is derived from an EMBL/GenBank/DDBJ whole genome shotgun (WGS) entry which is preliminary data.</text>
</comment>
<evidence type="ECO:0000313" key="1">
    <source>
        <dbReference type="EMBL" id="TMW59897.1"/>
    </source>
</evidence>
<dbReference type="Proteomes" id="UP000794436">
    <property type="component" value="Unassembled WGS sequence"/>
</dbReference>
<proteinExistence type="predicted"/>